<dbReference type="GO" id="GO:0005737">
    <property type="term" value="C:cytoplasm"/>
    <property type="evidence" value="ECO:0007669"/>
    <property type="project" value="TreeGrafter"/>
</dbReference>
<dbReference type="GO" id="GO:0004029">
    <property type="term" value="F:aldehyde dehydrogenase (NAD+) activity"/>
    <property type="evidence" value="ECO:0007669"/>
    <property type="project" value="TreeGrafter"/>
</dbReference>
<gene>
    <name evidence="2" type="ORF">HNR50_001070</name>
</gene>
<name>A0A841RAE8_9SPIO</name>
<sequence length="325" mass="36756">MKKKINLVTGASGFLGSHLVRELLKRGEDVRILIRPTSDISSLENEKLEIFYGCLSDPDAVDSAVKGSDRVFNCAAYVQDYGPKDAFRKANVIGVENLLNSCVQYHVSRIIHISSTDVYGFPEHAASEEESFKKRPGFRYGNSKIESEKLIWDFYDKKQIPVTVFRPATIYGPRTPLLEEMVQMMRESRYIHIGRGNVHAGLIYVDNLIEAIMLSLESESSIGEAYNIIDQENISFRQLADTLIALTGSRKTYPVIPFSLAYAGGWFLERIYYLLGMRKRPVVTRMIACLFGVSQEISTEKIQKELNWASSVSFAQAMKHIFPDS</sequence>
<evidence type="ECO:0000313" key="3">
    <source>
        <dbReference type="Proteomes" id="UP000587760"/>
    </source>
</evidence>
<evidence type="ECO:0000313" key="2">
    <source>
        <dbReference type="EMBL" id="MBB6479412.1"/>
    </source>
</evidence>
<evidence type="ECO:0000259" key="1">
    <source>
        <dbReference type="Pfam" id="PF01370"/>
    </source>
</evidence>
<dbReference type="PANTHER" id="PTHR48079">
    <property type="entry name" value="PROTEIN YEEZ"/>
    <property type="match status" value="1"/>
</dbReference>
<dbReference type="EMBL" id="JACHGJ010000002">
    <property type="protein sequence ID" value="MBB6479412.1"/>
    <property type="molecule type" value="Genomic_DNA"/>
</dbReference>
<dbReference type="InterPro" id="IPR001509">
    <property type="entry name" value="Epimerase_deHydtase"/>
</dbReference>
<dbReference type="Gene3D" id="3.40.50.720">
    <property type="entry name" value="NAD(P)-binding Rossmann-like Domain"/>
    <property type="match status" value="1"/>
</dbReference>
<protein>
    <submittedName>
        <fullName evidence="2">Nucleoside-diphosphate-sugar epimerase</fullName>
    </submittedName>
</protein>
<dbReference type="InterPro" id="IPR036291">
    <property type="entry name" value="NAD(P)-bd_dom_sf"/>
</dbReference>
<dbReference type="RefSeq" id="WP_184744632.1">
    <property type="nucleotide sequence ID" value="NZ_JACHGJ010000002.1"/>
</dbReference>
<organism evidence="2 3">
    <name type="scientific">Spirochaeta isovalerica</name>
    <dbReference type="NCBI Taxonomy" id="150"/>
    <lineage>
        <taxon>Bacteria</taxon>
        <taxon>Pseudomonadati</taxon>
        <taxon>Spirochaetota</taxon>
        <taxon>Spirochaetia</taxon>
        <taxon>Spirochaetales</taxon>
        <taxon>Spirochaetaceae</taxon>
        <taxon>Spirochaeta</taxon>
    </lineage>
</organism>
<keyword evidence="3" id="KW-1185">Reference proteome</keyword>
<dbReference type="Proteomes" id="UP000587760">
    <property type="component" value="Unassembled WGS sequence"/>
</dbReference>
<dbReference type="SUPFAM" id="SSF51735">
    <property type="entry name" value="NAD(P)-binding Rossmann-fold domains"/>
    <property type="match status" value="1"/>
</dbReference>
<feature type="domain" description="NAD-dependent epimerase/dehydratase" evidence="1">
    <location>
        <begin position="7"/>
        <end position="228"/>
    </location>
</feature>
<proteinExistence type="predicted"/>
<reference evidence="2 3" key="1">
    <citation type="submission" date="2020-08" db="EMBL/GenBank/DDBJ databases">
        <title>Genomic Encyclopedia of Type Strains, Phase IV (KMG-IV): sequencing the most valuable type-strain genomes for metagenomic binning, comparative biology and taxonomic classification.</title>
        <authorList>
            <person name="Goeker M."/>
        </authorList>
    </citation>
    <scope>NUCLEOTIDE SEQUENCE [LARGE SCALE GENOMIC DNA]</scope>
    <source>
        <strain evidence="2 3">DSM 2461</strain>
    </source>
</reference>
<dbReference type="Pfam" id="PF01370">
    <property type="entry name" value="Epimerase"/>
    <property type="match status" value="1"/>
</dbReference>
<dbReference type="AlphaFoldDB" id="A0A841RAE8"/>
<comment type="caution">
    <text evidence="2">The sequence shown here is derived from an EMBL/GenBank/DDBJ whole genome shotgun (WGS) entry which is preliminary data.</text>
</comment>
<accession>A0A841RAE8</accession>
<dbReference type="PANTHER" id="PTHR48079:SF6">
    <property type="entry name" value="NAD(P)-BINDING DOMAIN-CONTAINING PROTEIN-RELATED"/>
    <property type="match status" value="1"/>
</dbReference>
<dbReference type="InterPro" id="IPR051783">
    <property type="entry name" value="NAD(P)-dependent_oxidoreduct"/>
</dbReference>